<comment type="caution">
    <text evidence="4">The sequence shown here is derived from an EMBL/GenBank/DDBJ whole genome shotgun (WGS) entry which is preliminary data.</text>
</comment>
<evidence type="ECO:0000259" key="2">
    <source>
        <dbReference type="Pfam" id="PF02678"/>
    </source>
</evidence>
<dbReference type="Gene3D" id="2.60.120.10">
    <property type="entry name" value="Jelly Rolls"/>
    <property type="match status" value="2"/>
</dbReference>
<dbReference type="Pfam" id="PF17954">
    <property type="entry name" value="Pirin_C_2"/>
    <property type="match status" value="1"/>
</dbReference>
<evidence type="ECO:0000259" key="3">
    <source>
        <dbReference type="Pfam" id="PF17954"/>
    </source>
</evidence>
<feature type="domain" description="Pirin N-terminal" evidence="2">
    <location>
        <begin position="15"/>
        <end position="125"/>
    </location>
</feature>
<dbReference type="CDD" id="cd20311">
    <property type="entry name" value="cupin_Yhhw_C"/>
    <property type="match status" value="1"/>
</dbReference>
<gene>
    <name evidence="4" type="primary">yhhW_10</name>
    <name evidence="4" type="ORF">GALL_178890</name>
</gene>
<dbReference type="SUPFAM" id="SSF51182">
    <property type="entry name" value="RmlC-like cupins"/>
    <property type="match status" value="1"/>
</dbReference>
<dbReference type="PANTHER" id="PTHR43212:SF3">
    <property type="entry name" value="QUERCETIN 2,3-DIOXYGENASE"/>
    <property type="match status" value="1"/>
</dbReference>
<dbReference type="InterPro" id="IPR041602">
    <property type="entry name" value="Quercetinase_C"/>
</dbReference>
<dbReference type="EMBL" id="MLJW01000099">
    <property type="protein sequence ID" value="OIR00068.1"/>
    <property type="molecule type" value="Genomic_DNA"/>
</dbReference>
<keyword evidence="4" id="KW-0560">Oxidoreductase</keyword>
<dbReference type="InterPro" id="IPR011051">
    <property type="entry name" value="RmlC_Cupin_sf"/>
</dbReference>
<dbReference type="CDD" id="cd02910">
    <property type="entry name" value="cupin_Yhhw_N"/>
    <property type="match status" value="1"/>
</dbReference>
<dbReference type="InterPro" id="IPR014710">
    <property type="entry name" value="RmlC-like_jellyroll"/>
</dbReference>
<evidence type="ECO:0000313" key="4">
    <source>
        <dbReference type="EMBL" id="OIR00068.1"/>
    </source>
</evidence>
<comment type="similarity">
    <text evidence="1">Belongs to the pirin family.</text>
</comment>
<dbReference type="AlphaFoldDB" id="A0A1J5SEC9"/>
<keyword evidence="4" id="KW-0223">Dioxygenase</keyword>
<dbReference type="PANTHER" id="PTHR43212">
    <property type="entry name" value="QUERCETIN 2,3-DIOXYGENASE"/>
    <property type="match status" value="1"/>
</dbReference>
<dbReference type="InterPro" id="IPR012093">
    <property type="entry name" value="Pirin"/>
</dbReference>
<organism evidence="4">
    <name type="scientific">mine drainage metagenome</name>
    <dbReference type="NCBI Taxonomy" id="410659"/>
    <lineage>
        <taxon>unclassified sequences</taxon>
        <taxon>metagenomes</taxon>
        <taxon>ecological metagenomes</taxon>
    </lineage>
</organism>
<sequence length="246" mass="26910">MNASNKNIKVRKSADRGHANHGWLDSYHSFSFANYYDPAYMGYSVLRVINEDIVAPAQGFGMHGHRDMEIVTYMLQGALRHQDSMGNGSVIRAGDVQRMSAGTGVKHSEFNASNDEPAHLLQIWLLPEKDGITPSYEEKGFDTASKTNQWRLLASHDAREGSLLIHQDLALFATILEAGHQLDYTPVAGRSVYVHVARGDVTLNGVALAQGDAVAVDNEATIAITSQTEAEILLFDLPPAANYSNQ</sequence>
<dbReference type="EC" id="1.13.11.24" evidence="4"/>
<dbReference type="InterPro" id="IPR003829">
    <property type="entry name" value="Pirin_N_dom"/>
</dbReference>
<name>A0A1J5SEC9_9ZZZZ</name>
<feature type="domain" description="Quercetin 2,3-dioxygenase C-terminal cupin" evidence="3">
    <location>
        <begin position="152"/>
        <end position="237"/>
    </location>
</feature>
<dbReference type="PIRSF" id="PIRSF006232">
    <property type="entry name" value="Pirin"/>
    <property type="match status" value="1"/>
</dbReference>
<dbReference type="GO" id="GO:0008127">
    <property type="term" value="F:quercetin 2,3-dioxygenase activity"/>
    <property type="evidence" value="ECO:0007669"/>
    <property type="project" value="UniProtKB-EC"/>
</dbReference>
<protein>
    <submittedName>
        <fullName evidence="4">Quercetin 2,3-dioxygenase</fullName>
        <ecNumber evidence="4">1.13.11.24</ecNumber>
    </submittedName>
</protein>
<evidence type="ECO:0000256" key="1">
    <source>
        <dbReference type="ARBA" id="ARBA00008416"/>
    </source>
</evidence>
<accession>A0A1J5SEC9</accession>
<proteinExistence type="inferred from homology"/>
<dbReference type="Pfam" id="PF02678">
    <property type="entry name" value="Pirin"/>
    <property type="match status" value="1"/>
</dbReference>
<reference evidence="4" key="1">
    <citation type="submission" date="2016-10" db="EMBL/GenBank/DDBJ databases">
        <title>Sequence of Gallionella enrichment culture.</title>
        <authorList>
            <person name="Poehlein A."/>
            <person name="Muehling M."/>
            <person name="Daniel R."/>
        </authorList>
    </citation>
    <scope>NUCLEOTIDE SEQUENCE</scope>
</reference>